<comment type="catalytic activity">
    <reaction evidence="9">
        <text>D-xylose(out) = D-xylose(in)</text>
        <dbReference type="Rhea" id="RHEA:78427"/>
        <dbReference type="ChEBI" id="CHEBI:53455"/>
    </reaction>
    <physiologicalReaction direction="left-to-right" evidence="9">
        <dbReference type="Rhea" id="RHEA:78428"/>
    </physiologicalReaction>
</comment>
<feature type="transmembrane region" description="Helical" evidence="15">
    <location>
        <begin position="446"/>
        <end position="471"/>
    </location>
</feature>
<keyword evidence="4 15" id="KW-0812">Transmembrane</keyword>
<dbReference type="PROSITE" id="PS50850">
    <property type="entry name" value="MFS"/>
    <property type="match status" value="1"/>
</dbReference>
<evidence type="ECO:0000256" key="1">
    <source>
        <dbReference type="ARBA" id="ARBA00004141"/>
    </source>
</evidence>
<evidence type="ECO:0000256" key="7">
    <source>
        <dbReference type="ARBA" id="ARBA00044637"/>
    </source>
</evidence>
<protein>
    <recommendedName>
        <fullName evidence="13">Hexose transporter 1</fullName>
    </recommendedName>
</protein>
<evidence type="ECO:0000256" key="6">
    <source>
        <dbReference type="ARBA" id="ARBA00023136"/>
    </source>
</evidence>
<feature type="transmembrane region" description="Helical" evidence="15">
    <location>
        <begin position="483"/>
        <end position="506"/>
    </location>
</feature>
<keyword evidence="18" id="KW-1185">Reference proteome</keyword>
<dbReference type="EMBL" id="CAACVS010000439">
    <property type="protein sequence ID" value="VEU42399.1"/>
    <property type="molecule type" value="Genomic_DNA"/>
</dbReference>
<evidence type="ECO:0000256" key="9">
    <source>
        <dbReference type="ARBA" id="ARBA00044656"/>
    </source>
</evidence>
<dbReference type="PANTHER" id="PTHR23503:SF8">
    <property type="entry name" value="FACILITATED GLUCOSE TRANSPORTER PROTEIN 1"/>
    <property type="match status" value="1"/>
</dbReference>
<dbReference type="InterPro" id="IPR036259">
    <property type="entry name" value="MFS_trans_sf"/>
</dbReference>
<evidence type="ECO:0000313" key="17">
    <source>
        <dbReference type="EMBL" id="VEU42399.1"/>
    </source>
</evidence>
<comment type="catalytic activity">
    <reaction evidence="11">
        <text>D-glucosamine(out) = D-glucosamine(in)</text>
        <dbReference type="Rhea" id="RHEA:78423"/>
        <dbReference type="ChEBI" id="CHEBI:58723"/>
    </reaction>
    <physiologicalReaction direction="left-to-right" evidence="11">
        <dbReference type="Rhea" id="RHEA:78424"/>
    </physiologicalReaction>
</comment>
<feature type="compositionally biased region" description="Polar residues" evidence="14">
    <location>
        <begin position="1"/>
        <end position="10"/>
    </location>
</feature>
<dbReference type="PANTHER" id="PTHR23503">
    <property type="entry name" value="SOLUTE CARRIER FAMILY 2"/>
    <property type="match status" value="1"/>
</dbReference>
<comment type="catalytic activity">
    <reaction evidence="8">
        <text>D-glucose(out) = D-glucose(in)</text>
        <dbReference type="Rhea" id="RHEA:60376"/>
        <dbReference type="ChEBI" id="CHEBI:4167"/>
    </reaction>
    <physiologicalReaction direction="left-to-right" evidence="8">
        <dbReference type="Rhea" id="RHEA:60377"/>
    </physiologicalReaction>
</comment>
<name>A0A448ZK48_9STRA</name>
<feature type="transmembrane region" description="Helical" evidence="15">
    <location>
        <begin position="392"/>
        <end position="412"/>
    </location>
</feature>
<evidence type="ECO:0000256" key="2">
    <source>
        <dbReference type="ARBA" id="ARBA00011738"/>
    </source>
</evidence>
<dbReference type="InterPro" id="IPR020846">
    <property type="entry name" value="MFS_dom"/>
</dbReference>
<evidence type="ECO:0000256" key="13">
    <source>
        <dbReference type="ARBA" id="ARBA00044780"/>
    </source>
</evidence>
<evidence type="ECO:0000256" key="5">
    <source>
        <dbReference type="ARBA" id="ARBA00022989"/>
    </source>
</evidence>
<dbReference type="InterPro" id="IPR005828">
    <property type="entry name" value="MFS_sugar_transport-like"/>
</dbReference>
<evidence type="ECO:0000256" key="11">
    <source>
        <dbReference type="ARBA" id="ARBA00044668"/>
    </source>
</evidence>
<evidence type="ECO:0000256" key="8">
    <source>
        <dbReference type="ARBA" id="ARBA00044648"/>
    </source>
</evidence>
<comment type="subcellular location">
    <subcellularLocation>
        <location evidence="1">Membrane</location>
        <topology evidence="1">Multi-pass membrane protein</topology>
    </subcellularLocation>
</comment>
<comment type="catalytic activity">
    <reaction evidence="7">
        <text>D-galactose(in) = D-galactose(out)</text>
        <dbReference type="Rhea" id="RHEA:34915"/>
        <dbReference type="ChEBI" id="CHEBI:4139"/>
    </reaction>
    <physiologicalReaction direction="right-to-left" evidence="7">
        <dbReference type="Rhea" id="RHEA:34917"/>
    </physiologicalReaction>
</comment>
<evidence type="ECO:0000256" key="14">
    <source>
        <dbReference type="SAM" id="MobiDB-lite"/>
    </source>
</evidence>
<feature type="transmembrane region" description="Helical" evidence="15">
    <location>
        <begin position="159"/>
        <end position="178"/>
    </location>
</feature>
<dbReference type="GO" id="GO:0015149">
    <property type="term" value="F:hexose transmembrane transporter activity"/>
    <property type="evidence" value="ECO:0007669"/>
    <property type="project" value="TreeGrafter"/>
</dbReference>
<sequence>MASNESTKLLNKQRDADQHNAWNGEETLSNLMTDSSDFARSVRSHTIGKLGGSSSMGNFKVHLGEELTKSLPRSYSATMDGQVANLTPSQMGQQEMYTQVPFVAIPGLQKKEREVASTFANYAADLDVASIRGLSEMDKTIRHASSTMLILDEMEDSKVVTAPLIFTVIIVSASMFLVGHNTSVMNAPEKVVFPGHSITLWALAVAAFAIGGPFGSGMGGKLADKRGRRGAMLIGIWIFLLGGLIQSVGILFADIVAFPFATPSGWRVMFSFTAIIAVGQLLLSPFLLESPRWLLNRDPNSLRARYIIKKLRGLRNEQDVEREVGNFIIGESAQHHEEGHDADTLKEILSHRKRRKLLISCLILQMAQQLSGINAIFFYSTSILEGVIDNPLVGTTIIGAVNVLATYVALLIMDSTGRRSLILWSSGLMFASCIIVVLALKGILSNIFALLAVNLYVFGFEIGLGPIPWLIVAEMFDGKYVTVAMSLCSQLNWACNFIVGMVFPYINAYLGPYSFIPFAIILAMTFLFSLFVLPETQGKTPEDLIAEMVRRNSQSMVYEINADSDAGAINEEWKKAMEQLMEEDQNRMNAGNYDYGFKPIENA</sequence>
<dbReference type="OrthoDB" id="6612291at2759"/>
<feature type="transmembrane region" description="Helical" evidence="15">
    <location>
        <begin position="231"/>
        <end position="253"/>
    </location>
</feature>
<accession>A0A448ZK48</accession>
<gene>
    <name evidence="17" type="ORF">PSNMU_V1.4_AUG-EV-PASAV3_0094250</name>
</gene>
<evidence type="ECO:0000313" key="18">
    <source>
        <dbReference type="Proteomes" id="UP000291116"/>
    </source>
</evidence>
<feature type="domain" description="Major facilitator superfamily (MFS) profile" evidence="16">
    <location>
        <begin position="73"/>
        <end position="537"/>
    </location>
</feature>
<organism evidence="17 18">
    <name type="scientific">Pseudo-nitzschia multistriata</name>
    <dbReference type="NCBI Taxonomy" id="183589"/>
    <lineage>
        <taxon>Eukaryota</taxon>
        <taxon>Sar</taxon>
        <taxon>Stramenopiles</taxon>
        <taxon>Ochrophyta</taxon>
        <taxon>Bacillariophyta</taxon>
        <taxon>Bacillariophyceae</taxon>
        <taxon>Bacillariophycidae</taxon>
        <taxon>Bacillariales</taxon>
        <taxon>Bacillariaceae</taxon>
        <taxon>Pseudo-nitzschia</taxon>
    </lineage>
</organism>
<evidence type="ECO:0000256" key="12">
    <source>
        <dbReference type="ARBA" id="ARBA00044710"/>
    </source>
</evidence>
<comment type="catalytic activity">
    <reaction evidence="10">
        <text>D-mannose(out) = D-mannose(in)</text>
        <dbReference type="Rhea" id="RHEA:78391"/>
        <dbReference type="ChEBI" id="CHEBI:4208"/>
    </reaction>
    <physiologicalReaction direction="left-to-right" evidence="10">
        <dbReference type="Rhea" id="RHEA:78392"/>
    </physiologicalReaction>
</comment>
<keyword evidence="3" id="KW-0813">Transport</keyword>
<reference evidence="17 18" key="1">
    <citation type="submission" date="2019-01" db="EMBL/GenBank/DDBJ databases">
        <authorList>
            <person name="Ferrante I. M."/>
        </authorList>
    </citation>
    <scope>NUCLEOTIDE SEQUENCE [LARGE SCALE GENOMIC DNA]</scope>
    <source>
        <strain evidence="17 18">B856</strain>
    </source>
</reference>
<dbReference type="Proteomes" id="UP000291116">
    <property type="component" value="Unassembled WGS sequence"/>
</dbReference>
<dbReference type="InterPro" id="IPR045263">
    <property type="entry name" value="GLUT"/>
</dbReference>
<evidence type="ECO:0000256" key="3">
    <source>
        <dbReference type="ARBA" id="ARBA00022448"/>
    </source>
</evidence>
<dbReference type="GO" id="GO:0016020">
    <property type="term" value="C:membrane"/>
    <property type="evidence" value="ECO:0007669"/>
    <property type="project" value="UniProtKB-SubCell"/>
</dbReference>
<evidence type="ECO:0000259" key="16">
    <source>
        <dbReference type="PROSITE" id="PS50850"/>
    </source>
</evidence>
<feature type="transmembrane region" description="Helical" evidence="15">
    <location>
        <begin position="265"/>
        <end position="288"/>
    </location>
</feature>
<comment type="catalytic activity">
    <reaction evidence="12">
        <text>D-fructose(out) = D-fructose(in)</text>
        <dbReference type="Rhea" id="RHEA:60372"/>
        <dbReference type="ChEBI" id="CHEBI:37721"/>
    </reaction>
    <physiologicalReaction direction="left-to-right" evidence="12">
        <dbReference type="Rhea" id="RHEA:60373"/>
    </physiologicalReaction>
</comment>
<feature type="region of interest" description="Disordered" evidence="14">
    <location>
        <begin position="1"/>
        <end position="22"/>
    </location>
</feature>
<proteinExistence type="predicted"/>
<evidence type="ECO:0000256" key="10">
    <source>
        <dbReference type="ARBA" id="ARBA00044662"/>
    </source>
</evidence>
<dbReference type="PRINTS" id="PR00171">
    <property type="entry name" value="SUGRTRNSPORT"/>
</dbReference>
<feature type="transmembrane region" description="Helical" evidence="15">
    <location>
        <begin position="421"/>
        <end position="440"/>
    </location>
</feature>
<dbReference type="InterPro" id="IPR003663">
    <property type="entry name" value="Sugar/inositol_transpt"/>
</dbReference>
<dbReference type="Gene3D" id="1.20.1250.20">
    <property type="entry name" value="MFS general substrate transporter like domains"/>
    <property type="match status" value="2"/>
</dbReference>
<feature type="transmembrane region" description="Helical" evidence="15">
    <location>
        <begin position="198"/>
        <end position="219"/>
    </location>
</feature>
<dbReference type="AlphaFoldDB" id="A0A448ZK48"/>
<feature type="transmembrane region" description="Helical" evidence="15">
    <location>
        <begin position="512"/>
        <end position="533"/>
    </location>
</feature>
<keyword evidence="6 15" id="KW-0472">Membrane</keyword>
<evidence type="ECO:0000256" key="15">
    <source>
        <dbReference type="SAM" id="Phobius"/>
    </source>
</evidence>
<evidence type="ECO:0000256" key="4">
    <source>
        <dbReference type="ARBA" id="ARBA00022692"/>
    </source>
</evidence>
<comment type="subunit">
    <text evidence="2">Homodimer.</text>
</comment>
<dbReference type="Pfam" id="PF00083">
    <property type="entry name" value="Sugar_tr"/>
    <property type="match status" value="1"/>
</dbReference>
<keyword evidence="5 15" id="KW-1133">Transmembrane helix</keyword>
<feature type="transmembrane region" description="Helical" evidence="15">
    <location>
        <begin position="357"/>
        <end position="380"/>
    </location>
</feature>
<dbReference type="SUPFAM" id="SSF103473">
    <property type="entry name" value="MFS general substrate transporter"/>
    <property type="match status" value="1"/>
</dbReference>